<evidence type="ECO:0000256" key="2">
    <source>
        <dbReference type="ARBA" id="ARBA00013064"/>
    </source>
</evidence>
<dbReference type="PANTHER" id="PTHR11717">
    <property type="entry name" value="LOW MOLECULAR WEIGHT PROTEIN TYROSINE PHOSPHATASE"/>
    <property type="match status" value="1"/>
</dbReference>
<evidence type="ECO:0000259" key="6">
    <source>
        <dbReference type="SMART" id="SM00226"/>
    </source>
</evidence>
<feature type="active site" evidence="5">
    <location>
        <position position="14"/>
    </location>
</feature>
<dbReference type="Proteomes" id="UP000555728">
    <property type="component" value="Unassembled WGS sequence"/>
</dbReference>
<sequence>MVAVLFVCTGNICRSPTAEGIFRHKVAAAGLDARIVIDSAGTTGFHVGEPPDPRAARAAQRRGYSLDGQMARRVSAADFARFDLLVAMDQGHHSRLRALAPDAAAQARVVMMSDFARRPGGPRDVPDPYYGGGDGFERVLDMLEDAADGLLDHLRPGLEPA</sequence>
<evidence type="ECO:0000256" key="4">
    <source>
        <dbReference type="ARBA" id="ARBA00022912"/>
    </source>
</evidence>
<evidence type="ECO:0000313" key="7">
    <source>
        <dbReference type="EMBL" id="MBB4287299.1"/>
    </source>
</evidence>
<gene>
    <name evidence="7" type="ORF">GGD88_003046</name>
</gene>
<dbReference type="Gene3D" id="3.40.50.2300">
    <property type="match status" value="1"/>
</dbReference>
<dbReference type="Pfam" id="PF01451">
    <property type="entry name" value="LMWPc"/>
    <property type="match status" value="1"/>
</dbReference>
<organism evidence="7 8">
    <name type="scientific">Roseospira goensis</name>
    <dbReference type="NCBI Taxonomy" id="391922"/>
    <lineage>
        <taxon>Bacteria</taxon>
        <taxon>Pseudomonadati</taxon>
        <taxon>Pseudomonadota</taxon>
        <taxon>Alphaproteobacteria</taxon>
        <taxon>Rhodospirillales</taxon>
        <taxon>Rhodospirillaceae</taxon>
        <taxon>Roseospira</taxon>
    </lineage>
</organism>
<keyword evidence="3 7" id="KW-0378">Hydrolase</keyword>
<protein>
    <recommendedName>
        <fullName evidence="2">protein-tyrosine-phosphatase</fullName>
        <ecNumber evidence="2">3.1.3.48</ecNumber>
    </recommendedName>
</protein>
<dbReference type="RefSeq" id="WP_184436906.1">
    <property type="nucleotide sequence ID" value="NZ_JACIGI010000033.1"/>
</dbReference>
<dbReference type="InterPro" id="IPR036196">
    <property type="entry name" value="Ptyr_pPase_sf"/>
</dbReference>
<evidence type="ECO:0000256" key="1">
    <source>
        <dbReference type="ARBA" id="ARBA00011063"/>
    </source>
</evidence>
<comment type="similarity">
    <text evidence="1">Belongs to the low molecular weight phosphotyrosine protein phosphatase family.</text>
</comment>
<feature type="domain" description="Phosphotyrosine protein phosphatase I" evidence="6">
    <location>
        <begin position="2"/>
        <end position="153"/>
    </location>
</feature>
<dbReference type="PRINTS" id="PR00719">
    <property type="entry name" value="LMWPTPASE"/>
</dbReference>
<feature type="active site" description="Proton donor" evidence="5">
    <location>
        <position position="127"/>
    </location>
</feature>
<accession>A0A7W6S1U4</accession>
<dbReference type="GO" id="GO:0004725">
    <property type="term" value="F:protein tyrosine phosphatase activity"/>
    <property type="evidence" value="ECO:0007669"/>
    <property type="project" value="UniProtKB-EC"/>
</dbReference>
<dbReference type="EMBL" id="JACIGI010000033">
    <property type="protein sequence ID" value="MBB4287299.1"/>
    <property type="molecule type" value="Genomic_DNA"/>
</dbReference>
<dbReference type="EC" id="3.1.3.48" evidence="2"/>
<proteinExistence type="inferred from homology"/>
<dbReference type="InterPro" id="IPR050438">
    <property type="entry name" value="LMW_PTPase"/>
</dbReference>
<name>A0A7W6S1U4_9PROT</name>
<dbReference type="AlphaFoldDB" id="A0A7W6S1U4"/>
<dbReference type="InterPro" id="IPR017867">
    <property type="entry name" value="Tyr_phospatase_low_mol_wt"/>
</dbReference>
<dbReference type="SMART" id="SM00226">
    <property type="entry name" value="LMWPc"/>
    <property type="match status" value="1"/>
</dbReference>
<dbReference type="PANTHER" id="PTHR11717:SF7">
    <property type="entry name" value="LOW MOLECULAR WEIGHT PHOSPHOTYROSINE PROTEIN PHOSPHATASE"/>
    <property type="match status" value="1"/>
</dbReference>
<dbReference type="SUPFAM" id="SSF52788">
    <property type="entry name" value="Phosphotyrosine protein phosphatases I"/>
    <property type="match status" value="1"/>
</dbReference>
<evidence type="ECO:0000256" key="5">
    <source>
        <dbReference type="PIRSR" id="PIRSR617867-1"/>
    </source>
</evidence>
<reference evidence="7 8" key="1">
    <citation type="submission" date="2020-08" db="EMBL/GenBank/DDBJ databases">
        <title>Genome sequencing of Purple Non-Sulfur Bacteria from various extreme environments.</title>
        <authorList>
            <person name="Mayer M."/>
        </authorList>
    </citation>
    <scope>NUCLEOTIDE SEQUENCE [LARGE SCALE GENOMIC DNA]</scope>
    <source>
        <strain evidence="7 8">JA135</strain>
    </source>
</reference>
<keyword evidence="8" id="KW-1185">Reference proteome</keyword>
<dbReference type="FunFam" id="3.40.50.2300:FF:000113">
    <property type="entry name" value="Low molecular weight protein-tyrosine-phosphatase"/>
    <property type="match status" value="1"/>
</dbReference>
<evidence type="ECO:0000313" key="8">
    <source>
        <dbReference type="Proteomes" id="UP000555728"/>
    </source>
</evidence>
<comment type="caution">
    <text evidence="7">The sequence shown here is derived from an EMBL/GenBank/DDBJ whole genome shotgun (WGS) entry which is preliminary data.</text>
</comment>
<feature type="active site" description="Nucleophile" evidence="5">
    <location>
        <position position="8"/>
    </location>
</feature>
<dbReference type="CDD" id="cd16343">
    <property type="entry name" value="LMWPTP"/>
    <property type="match status" value="1"/>
</dbReference>
<keyword evidence="4" id="KW-0904">Protein phosphatase</keyword>
<dbReference type="InterPro" id="IPR023485">
    <property type="entry name" value="Ptyr_pPase"/>
</dbReference>
<evidence type="ECO:0000256" key="3">
    <source>
        <dbReference type="ARBA" id="ARBA00022801"/>
    </source>
</evidence>